<name>A0A9P7BDE4_MAUEX</name>
<sequence>MSLENLTQGKANESKYHKLAELLPNELKEIEELEGCKEDYKDEIDLAFTRRAILSYKSADANYEKWKKQTQGIIDLRLKFAMLMGFDIIKQDKTRKGIAMILQDMINKELQVKIADKSMIGKLKSLTFPKQIKWLDDRYKILKPINIREKITDFLNEHEKFKQSKTMRETLVNNQVVFNKNGHRIC</sequence>
<reference evidence="1 2" key="1">
    <citation type="submission" date="2020-11" db="EMBL/GenBank/DDBJ databases">
        <title>Kefir isolates.</title>
        <authorList>
            <person name="Marcisauskas S."/>
            <person name="Kim Y."/>
            <person name="Blasche S."/>
        </authorList>
    </citation>
    <scope>NUCLEOTIDE SEQUENCE [LARGE SCALE GENOMIC DNA]</scope>
    <source>
        <strain evidence="1 2">OG2</strain>
    </source>
</reference>
<dbReference type="EMBL" id="PUHR01000008">
    <property type="protein sequence ID" value="KAG0671792.1"/>
    <property type="molecule type" value="Genomic_DNA"/>
</dbReference>
<dbReference type="Proteomes" id="UP000750334">
    <property type="component" value="Unassembled WGS sequence"/>
</dbReference>
<keyword evidence="2" id="KW-1185">Reference proteome</keyword>
<accession>A0A9P7BDE4</accession>
<gene>
    <name evidence="1" type="ORF">C6P45_005057</name>
</gene>
<evidence type="ECO:0000313" key="2">
    <source>
        <dbReference type="Proteomes" id="UP000750334"/>
    </source>
</evidence>
<organism evidence="1 2">
    <name type="scientific">Maudiozyma exigua</name>
    <name type="common">Yeast</name>
    <name type="synonym">Kazachstania exigua</name>
    <dbReference type="NCBI Taxonomy" id="34358"/>
    <lineage>
        <taxon>Eukaryota</taxon>
        <taxon>Fungi</taxon>
        <taxon>Dikarya</taxon>
        <taxon>Ascomycota</taxon>
        <taxon>Saccharomycotina</taxon>
        <taxon>Saccharomycetes</taxon>
        <taxon>Saccharomycetales</taxon>
        <taxon>Saccharomycetaceae</taxon>
        <taxon>Maudiozyma</taxon>
    </lineage>
</organism>
<comment type="caution">
    <text evidence="1">The sequence shown here is derived from an EMBL/GenBank/DDBJ whole genome shotgun (WGS) entry which is preliminary data.</text>
</comment>
<proteinExistence type="predicted"/>
<dbReference type="AlphaFoldDB" id="A0A9P7BDE4"/>
<evidence type="ECO:0000313" key="1">
    <source>
        <dbReference type="EMBL" id="KAG0671792.1"/>
    </source>
</evidence>
<protein>
    <submittedName>
        <fullName evidence="1">Uncharacterized protein</fullName>
    </submittedName>
</protein>